<evidence type="ECO:0000313" key="4">
    <source>
        <dbReference type="Proteomes" id="UP000286045"/>
    </source>
</evidence>
<dbReference type="Pfam" id="PF12273">
    <property type="entry name" value="RCR"/>
    <property type="match status" value="1"/>
</dbReference>
<dbReference type="EMBL" id="RYZI01000159">
    <property type="protein sequence ID" value="RWA09316.1"/>
    <property type="molecule type" value="Genomic_DNA"/>
</dbReference>
<reference evidence="3 4" key="1">
    <citation type="submission" date="2018-12" db="EMBL/GenBank/DDBJ databases">
        <title>Draft genome sequence of Xylaria grammica IHI A82.</title>
        <authorList>
            <person name="Buettner E."/>
            <person name="Kellner H."/>
        </authorList>
    </citation>
    <scope>NUCLEOTIDE SEQUENCE [LARGE SCALE GENOMIC DNA]</scope>
    <source>
        <strain evidence="3 4">IHI A82</strain>
    </source>
</reference>
<dbReference type="Proteomes" id="UP000286045">
    <property type="component" value="Unassembled WGS sequence"/>
</dbReference>
<keyword evidence="2" id="KW-0472">Membrane</keyword>
<keyword evidence="2" id="KW-0812">Transmembrane</keyword>
<dbReference type="InterPro" id="IPR020999">
    <property type="entry name" value="Chitin_synth_reg_RCR"/>
</dbReference>
<dbReference type="AlphaFoldDB" id="A0A439D4H7"/>
<feature type="region of interest" description="Disordered" evidence="1">
    <location>
        <begin position="140"/>
        <end position="181"/>
    </location>
</feature>
<organism evidence="3 4">
    <name type="scientific">Xylaria grammica</name>
    <dbReference type="NCBI Taxonomy" id="363999"/>
    <lineage>
        <taxon>Eukaryota</taxon>
        <taxon>Fungi</taxon>
        <taxon>Dikarya</taxon>
        <taxon>Ascomycota</taxon>
        <taxon>Pezizomycotina</taxon>
        <taxon>Sordariomycetes</taxon>
        <taxon>Xylariomycetidae</taxon>
        <taxon>Xylariales</taxon>
        <taxon>Xylariaceae</taxon>
        <taxon>Xylaria</taxon>
    </lineage>
</organism>
<name>A0A439D4H7_9PEZI</name>
<gene>
    <name evidence="3" type="ORF">EKO27_g5797</name>
</gene>
<evidence type="ECO:0000256" key="2">
    <source>
        <dbReference type="SAM" id="Phobius"/>
    </source>
</evidence>
<evidence type="ECO:0000256" key="1">
    <source>
        <dbReference type="SAM" id="MobiDB-lite"/>
    </source>
</evidence>
<proteinExistence type="predicted"/>
<sequence length="181" mass="20142">MRGILPLRIGTPMQPGARSDGVSLSALTRRQYVQQDDGDYVWFWYTTAGVIVKYTIFFTFLVLLLGWVVGGRIHAKRRLKKGLKPLGYHAWLLSRHERAQVDPAFAYPQPVYRPVYGNNGTPGGGGEYYTMYPMPPPVYDPNRPPVYDGPPVGSKVDPVQERAQAPMQGDYAPPAGPPPAR</sequence>
<accession>A0A439D4H7</accession>
<keyword evidence="2" id="KW-1133">Transmembrane helix</keyword>
<feature type="transmembrane region" description="Helical" evidence="2">
    <location>
        <begin position="42"/>
        <end position="70"/>
    </location>
</feature>
<evidence type="ECO:0008006" key="5">
    <source>
        <dbReference type="Google" id="ProtNLM"/>
    </source>
</evidence>
<comment type="caution">
    <text evidence="3">The sequence shown here is derived from an EMBL/GenBank/DDBJ whole genome shotgun (WGS) entry which is preliminary data.</text>
</comment>
<keyword evidence="4" id="KW-1185">Reference proteome</keyword>
<evidence type="ECO:0000313" key="3">
    <source>
        <dbReference type="EMBL" id="RWA09316.1"/>
    </source>
</evidence>
<protein>
    <recommendedName>
        <fullName evidence="5">Ubiquitin-protein ligase sel1</fullName>
    </recommendedName>
</protein>